<dbReference type="STRING" id="1802439.A2589_03125"/>
<dbReference type="InterPro" id="IPR045562">
    <property type="entry name" value="RecG_dom3_C"/>
</dbReference>
<evidence type="ECO:0000256" key="7">
    <source>
        <dbReference type="ARBA" id="ARBA00023204"/>
    </source>
</evidence>
<dbReference type="SUPFAM" id="SSF50249">
    <property type="entry name" value="Nucleic acid-binding proteins"/>
    <property type="match status" value="1"/>
</dbReference>
<evidence type="ECO:0000259" key="10">
    <source>
        <dbReference type="PROSITE" id="PS51194"/>
    </source>
</evidence>
<dbReference type="GO" id="GO:0003677">
    <property type="term" value="F:DNA binding"/>
    <property type="evidence" value="ECO:0007669"/>
    <property type="project" value="UniProtKB-KW"/>
</dbReference>
<dbReference type="GO" id="GO:0016787">
    <property type="term" value="F:hydrolase activity"/>
    <property type="evidence" value="ECO:0007669"/>
    <property type="project" value="UniProtKB-KW"/>
</dbReference>
<dbReference type="SMART" id="SM00487">
    <property type="entry name" value="DEXDc"/>
    <property type="match status" value="1"/>
</dbReference>
<dbReference type="SUPFAM" id="SSF52540">
    <property type="entry name" value="P-loop containing nucleoside triphosphate hydrolases"/>
    <property type="match status" value="2"/>
</dbReference>
<dbReference type="InterPro" id="IPR033454">
    <property type="entry name" value="RecG_wedge"/>
</dbReference>
<sequence>MQPDYLITGHFRLTPDQKKALTRLNLVTLRDLLFYLPSRYAHQGEIRSIVDLRAGEKAAIVGRVEKAGPKKAYRRQIPMAEAVIEDDTGKVKAVWFHQAYLAKKLVPGTLVQLSGSVNSRHGELYFSNPDISPAPTYSFSKQTIFANPNQPDNLVAIYPETRGLSSGWFYYHIQKLLSLGVHKHLTDPLPDALLKRYHLPALDTALVWIHAPQKLPDTQSARKRFAFEEVLLIQLDRRQQRVVYKAGRAPAITSSKANLKELLASFPFPLTRAQERAIKQIAGDLAETEPMARLLEGDVGSGKTAVAAAAAHLTVKTGLEVAYMVPTEILARQHFESFIQNFAHLNINIGLITGSECRKFPSKINRLEHTHISRTQLLKWVASGDIPIVIGTHTLIQKAVIFKKLGLAIIDEQHRFGVMQRQKILKEKSTAADTVPHLLSMTATPIPRTLALTIFGDLDLSVLDELPPGRQTIKTAIVSPDKREEAYDQIRQELAAGRQAYVICPRIDEPDPDKASALQTKSAVSESRRLQTYVFPTYRVGLVHSKLAPMAKAQVMADFSSGQINVLVATSVVEVGVNVPNATAIVIEGAQAFGLAQLHQLRGRVFRSHHQAYCYLFSDTTNTTSLRRLKALTEAKTGFELAEMDLSLRGGGSLTGVKQWGISDIGMEAIKNIKMVEAARLEAQNLLDQDPNLKTHPLLKERLANRPAIHFE</sequence>
<organism evidence="11 12">
    <name type="scientific">Candidatus Vogelbacteria bacterium RIFOXYD1_FULL_46_19</name>
    <dbReference type="NCBI Taxonomy" id="1802439"/>
    <lineage>
        <taxon>Bacteria</taxon>
        <taxon>Candidatus Vogeliibacteriota</taxon>
    </lineage>
</organism>
<dbReference type="InterPro" id="IPR011545">
    <property type="entry name" value="DEAD/DEAH_box_helicase_dom"/>
</dbReference>
<protein>
    <recommendedName>
        <fullName evidence="8">Probable DNA 3'-5' helicase RecG</fullName>
    </recommendedName>
</protein>
<dbReference type="GO" id="GO:0006281">
    <property type="term" value="P:DNA repair"/>
    <property type="evidence" value="ECO:0007669"/>
    <property type="project" value="UniProtKB-KW"/>
</dbReference>
<evidence type="ECO:0000256" key="3">
    <source>
        <dbReference type="ARBA" id="ARBA00022801"/>
    </source>
</evidence>
<keyword evidence="6" id="KW-0238">DNA-binding</keyword>
<gene>
    <name evidence="11" type="ORF">A2589_03125</name>
</gene>
<dbReference type="InterPro" id="IPR012340">
    <property type="entry name" value="NA-bd_OB-fold"/>
</dbReference>
<feature type="domain" description="Helicase C-terminal" evidence="10">
    <location>
        <begin position="482"/>
        <end position="647"/>
    </location>
</feature>
<dbReference type="PROSITE" id="PS51192">
    <property type="entry name" value="HELICASE_ATP_BIND_1"/>
    <property type="match status" value="1"/>
</dbReference>
<dbReference type="Pfam" id="PF00270">
    <property type="entry name" value="DEAD"/>
    <property type="match status" value="1"/>
</dbReference>
<dbReference type="GO" id="GO:0005524">
    <property type="term" value="F:ATP binding"/>
    <property type="evidence" value="ECO:0007669"/>
    <property type="project" value="UniProtKB-KW"/>
</dbReference>
<proteinExistence type="predicted"/>
<comment type="caution">
    <text evidence="11">The sequence shown here is derived from an EMBL/GenBank/DDBJ whole genome shotgun (WGS) entry which is preliminary data.</text>
</comment>
<evidence type="ECO:0000313" key="11">
    <source>
        <dbReference type="EMBL" id="OHA59806.1"/>
    </source>
</evidence>
<dbReference type="SMART" id="SM00490">
    <property type="entry name" value="HELICc"/>
    <property type="match status" value="1"/>
</dbReference>
<keyword evidence="7" id="KW-0234">DNA repair</keyword>
<dbReference type="Proteomes" id="UP000177838">
    <property type="component" value="Unassembled WGS sequence"/>
</dbReference>
<evidence type="ECO:0000256" key="4">
    <source>
        <dbReference type="ARBA" id="ARBA00022806"/>
    </source>
</evidence>
<dbReference type="Pfam" id="PF19833">
    <property type="entry name" value="RecG_dom3_C"/>
    <property type="match status" value="1"/>
</dbReference>
<evidence type="ECO:0000256" key="2">
    <source>
        <dbReference type="ARBA" id="ARBA00022763"/>
    </source>
</evidence>
<keyword evidence="2" id="KW-0227">DNA damage</keyword>
<dbReference type="PANTHER" id="PTHR47964">
    <property type="entry name" value="ATP-DEPENDENT DNA HELICASE HOMOLOG RECG, CHLOROPLASTIC"/>
    <property type="match status" value="1"/>
</dbReference>
<accession>A0A1G2QGU0</accession>
<dbReference type="Gene3D" id="2.40.50.140">
    <property type="entry name" value="Nucleic acid-binding proteins"/>
    <property type="match status" value="1"/>
</dbReference>
<evidence type="ECO:0000256" key="6">
    <source>
        <dbReference type="ARBA" id="ARBA00023125"/>
    </source>
</evidence>
<dbReference type="InterPro" id="IPR001650">
    <property type="entry name" value="Helicase_C-like"/>
</dbReference>
<keyword evidence="1" id="KW-0547">Nucleotide-binding</keyword>
<evidence type="ECO:0000256" key="5">
    <source>
        <dbReference type="ARBA" id="ARBA00022840"/>
    </source>
</evidence>
<dbReference type="Pfam" id="PF00271">
    <property type="entry name" value="Helicase_C"/>
    <property type="match status" value="1"/>
</dbReference>
<dbReference type="InterPro" id="IPR047112">
    <property type="entry name" value="RecG/Mfd"/>
</dbReference>
<dbReference type="Pfam" id="PF17191">
    <property type="entry name" value="RecG_wedge"/>
    <property type="match status" value="1"/>
</dbReference>
<evidence type="ECO:0000313" key="12">
    <source>
        <dbReference type="Proteomes" id="UP000177838"/>
    </source>
</evidence>
<dbReference type="InterPro" id="IPR027417">
    <property type="entry name" value="P-loop_NTPase"/>
</dbReference>
<dbReference type="NCBIfam" id="NF008168">
    <property type="entry name" value="PRK10917.2-2"/>
    <property type="match status" value="1"/>
</dbReference>
<dbReference type="AlphaFoldDB" id="A0A1G2QGU0"/>
<evidence type="ECO:0000256" key="8">
    <source>
        <dbReference type="ARBA" id="ARBA00049819"/>
    </source>
</evidence>
<dbReference type="InterPro" id="IPR014001">
    <property type="entry name" value="Helicase_ATP-bd"/>
</dbReference>
<dbReference type="Gene3D" id="3.40.50.300">
    <property type="entry name" value="P-loop containing nucleotide triphosphate hydrolases"/>
    <property type="match status" value="2"/>
</dbReference>
<keyword evidence="5" id="KW-0067">ATP-binding</keyword>
<reference evidence="11 12" key="1">
    <citation type="journal article" date="2016" name="Nat. Commun.">
        <title>Thousands of microbial genomes shed light on interconnected biogeochemical processes in an aquifer system.</title>
        <authorList>
            <person name="Anantharaman K."/>
            <person name="Brown C.T."/>
            <person name="Hug L.A."/>
            <person name="Sharon I."/>
            <person name="Castelle C.J."/>
            <person name="Probst A.J."/>
            <person name="Thomas B.C."/>
            <person name="Singh A."/>
            <person name="Wilkins M.J."/>
            <person name="Karaoz U."/>
            <person name="Brodie E.L."/>
            <person name="Williams K.H."/>
            <person name="Hubbard S.S."/>
            <person name="Banfield J.F."/>
        </authorList>
    </citation>
    <scope>NUCLEOTIDE SEQUENCE [LARGE SCALE GENOMIC DNA]</scope>
</reference>
<keyword evidence="3" id="KW-0378">Hydrolase</keyword>
<dbReference type="PROSITE" id="PS51194">
    <property type="entry name" value="HELICASE_CTER"/>
    <property type="match status" value="1"/>
</dbReference>
<evidence type="ECO:0000256" key="1">
    <source>
        <dbReference type="ARBA" id="ARBA00022741"/>
    </source>
</evidence>
<dbReference type="EMBL" id="MHTK01000005">
    <property type="protein sequence ID" value="OHA59806.1"/>
    <property type="molecule type" value="Genomic_DNA"/>
</dbReference>
<keyword evidence="4" id="KW-0347">Helicase</keyword>
<dbReference type="PANTHER" id="PTHR47964:SF1">
    <property type="entry name" value="ATP-DEPENDENT DNA HELICASE HOMOLOG RECG, CHLOROPLASTIC"/>
    <property type="match status" value="1"/>
</dbReference>
<dbReference type="CDD" id="cd04488">
    <property type="entry name" value="RecG_wedge_OBF"/>
    <property type="match status" value="1"/>
</dbReference>
<name>A0A1G2QGU0_9BACT</name>
<feature type="domain" description="Helicase ATP-binding" evidence="9">
    <location>
        <begin position="284"/>
        <end position="463"/>
    </location>
</feature>
<dbReference type="GO" id="GO:0003678">
    <property type="term" value="F:DNA helicase activity"/>
    <property type="evidence" value="ECO:0007669"/>
    <property type="project" value="TreeGrafter"/>
</dbReference>
<evidence type="ECO:0000259" key="9">
    <source>
        <dbReference type="PROSITE" id="PS51192"/>
    </source>
</evidence>